<evidence type="ECO:0000259" key="2">
    <source>
        <dbReference type="Pfam" id="PF13926"/>
    </source>
</evidence>
<feature type="compositionally biased region" description="Polar residues" evidence="1">
    <location>
        <begin position="795"/>
        <end position="806"/>
    </location>
</feature>
<feature type="region of interest" description="Disordered" evidence="1">
    <location>
        <begin position="629"/>
        <end position="657"/>
    </location>
</feature>
<feature type="compositionally biased region" description="Low complexity" evidence="1">
    <location>
        <begin position="629"/>
        <end position="647"/>
    </location>
</feature>
<feature type="region of interest" description="Disordered" evidence="1">
    <location>
        <begin position="483"/>
        <end position="507"/>
    </location>
</feature>
<feature type="compositionally biased region" description="Basic and acidic residues" evidence="1">
    <location>
        <begin position="773"/>
        <end position="794"/>
    </location>
</feature>
<evidence type="ECO:0000313" key="3">
    <source>
        <dbReference type="EMBL" id="KPM10351.1"/>
    </source>
</evidence>
<feature type="compositionally biased region" description="Low complexity" evidence="1">
    <location>
        <begin position="569"/>
        <end position="590"/>
    </location>
</feature>
<feature type="region of interest" description="Disordered" evidence="1">
    <location>
        <begin position="898"/>
        <end position="928"/>
    </location>
</feature>
<feature type="compositionally biased region" description="Low complexity" evidence="1">
    <location>
        <begin position="752"/>
        <end position="763"/>
    </location>
</feature>
<dbReference type="VEuPathDB" id="VectorBase:SSCA002161"/>
<dbReference type="GO" id="GO:0005634">
    <property type="term" value="C:nucleus"/>
    <property type="evidence" value="ECO:0007669"/>
    <property type="project" value="TreeGrafter"/>
</dbReference>
<name>A0A132AH76_SARSC</name>
<comment type="caution">
    <text evidence="3">The sequence shown here is derived from an EMBL/GenBank/DDBJ whole genome shotgun (WGS) entry which is preliminary data.</text>
</comment>
<dbReference type="PANTHER" id="PTHR14689">
    <property type="entry name" value="PHORBOL-ESTER_DAG-TYPE DOMAIN-CONTAINING PROTEIN"/>
    <property type="match status" value="1"/>
</dbReference>
<dbReference type="AlphaFoldDB" id="A0A132AH76"/>
<feature type="compositionally biased region" description="Polar residues" evidence="1">
    <location>
        <begin position="221"/>
        <end position="232"/>
    </location>
</feature>
<dbReference type="Pfam" id="PF13926">
    <property type="entry name" value="DUF4211"/>
    <property type="match status" value="1"/>
</dbReference>
<proteinExistence type="predicted"/>
<feature type="region of interest" description="Disordered" evidence="1">
    <location>
        <begin position="136"/>
        <end position="170"/>
    </location>
</feature>
<reference evidence="3 4" key="1">
    <citation type="journal article" date="2015" name="Parasit. Vectors">
        <title>Draft genome of the scabies mite.</title>
        <authorList>
            <person name="Rider S.D.Jr."/>
            <person name="Morgan M.S."/>
            <person name="Arlian L.G."/>
        </authorList>
    </citation>
    <scope>NUCLEOTIDE SEQUENCE [LARGE SCALE GENOMIC DNA]</scope>
    <source>
        <strain evidence="3">Arlian Lab</strain>
    </source>
</reference>
<dbReference type="InterPro" id="IPR025451">
    <property type="entry name" value="DUF4211"/>
</dbReference>
<dbReference type="PANTHER" id="PTHR14689:SF0">
    <property type="entry name" value="COILED-COIL DOMAIN-CONTAINING PROTEIN 82"/>
    <property type="match status" value="1"/>
</dbReference>
<feature type="region of interest" description="Disordered" evidence="1">
    <location>
        <begin position="531"/>
        <end position="590"/>
    </location>
</feature>
<organism evidence="3 4">
    <name type="scientific">Sarcoptes scabiei</name>
    <name type="common">Itch mite</name>
    <name type="synonym">Acarus scabiei</name>
    <dbReference type="NCBI Taxonomy" id="52283"/>
    <lineage>
        <taxon>Eukaryota</taxon>
        <taxon>Metazoa</taxon>
        <taxon>Ecdysozoa</taxon>
        <taxon>Arthropoda</taxon>
        <taxon>Chelicerata</taxon>
        <taxon>Arachnida</taxon>
        <taxon>Acari</taxon>
        <taxon>Acariformes</taxon>
        <taxon>Sarcoptiformes</taxon>
        <taxon>Astigmata</taxon>
        <taxon>Psoroptidia</taxon>
        <taxon>Sarcoptoidea</taxon>
        <taxon>Sarcoptidae</taxon>
        <taxon>Sarcoptinae</taxon>
        <taxon>Sarcoptes</taxon>
    </lineage>
</organism>
<feature type="domain" description="DUF4211" evidence="2">
    <location>
        <begin position="1060"/>
        <end position="1174"/>
    </location>
</feature>
<dbReference type="Proteomes" id="UP000616769">
    <property type="component" value="Unassembled WGS sequence"/>
</dbReference>
<gene>
    <name evidence="3" type="ORF">QR98_0089060</name>
</gene>
<protein>
    <recommendedName>
        <fullName evidence="2">DUF4211 domain-containing protein</fullName>
    </recommendedName>
</protein>
<evidence type="ECO:0000256" key="1">
    <source>
        <dbReference type="SAM" id="MobiDB-lite"/>
    </source>
</evidence>
<accession>A0A132AH76</accession>
<dbReference type="EMBL" id="JXLN01014997">
    <property type="protein sequence ID" value="KPM10351.1"/>
    <property type="molecule type" value="Genomic_DNA"/>
</dbReference>
<feature type="compositionally biased region" description="Low complexity" evidence="1">
    <location>
        <begin position="898"/>
        <end position="917"/>
    </location>
</feature>
<feature type="region of interest" description="Disordered" evidence="1">
    <location>
        <begin position="734"/>
        <end position="813"/>
    </location>
</feature>
<feature type="region of interest" description="Disordered" evidence="1">
    <location>
        <begin position="214"/>
        <end position="237"/>
    </location>
</feature>
<feature type="compositionally biased region" description="Low complexity" evidence="1">
    <location>
        <begin position="137"/>
        <end position="151"/>
    </location>
</feature>
<feature type="compositionally biased region" description="Basic residues" evidence="1">
    <location>
        <begin position="492"/>
        <end position="507"/>
    </location>
</feature>
<sequence length="1267" mass="141482">MSTVISSVPKTTNQQNSPNVYATNVIDNDAGYDSPQYFSETIANTIEELRDVSPDSCPTGYSLKPDPLSAAQSNQDHKLTISDSCSIMDPATISDSYNFPSYSETAEKNAFVTSQSYPNEKNQLEDCLERQQIKLPISPQSHKSISQISQSMKNDFQDNSTSESQDGNDFDFTPVIQPIIEVNGLSEQTKITQVQTEITLKKQSSDLDMLSIENPTPKGSPFTQQSSANSSEFGDCHHDELNRQSAIIKTNDEVYTSEITTSQSLESSINFVNESSRDNDQLLIESTVIECGNLDSLMESLPKTRKNDSVIVEDDVELLPTIVPNPSDNFLQDLAPLMNDNSKIALMESTFKSNHQIESINTATSTPTNNDSFEKIAKIQLFEDDIVKIENQINFSKNEDVENHFRDVDEFLKVNFKDSPAIEQSIMNEAKSDNDETPWPIANSLIAIAGLDSLTSTSNKIENDLSNQSHQPVQKTFEEHLENSVGLDGSKKKSSSKKKCLFNKTEKNHRKTFKRKVEDFKSETVKMKKLKKNIDKNMVTGSLKPSTLKVDKNDSNSSKNTKKLHQNKSLKANNNNHSNHQSNSSLKKSKNSANLLEKPLLSLVKDLKTIAFSSSKIPGEISNKFNKKSLSTKTNSLKSENKSIGSNKKIKKSPDSAVSKISIEKSSLDKQQIKSNEKKITISNPSLSSEMATFHSTKIKRNSDKEKLSENSAKLLNNSANVDKALAEKSMSISLSKTSVSVTPSPPKIVPKPKTSSSITFSQKNHKTSSKKSKNDLNKSTKESEIKISCEKSRPTQSSLQSSALTKNPPLLSPNLMPTTCLGKTQLSPSTTSVNPGPTLTTNVTPTLIVNQSHPVNPYQVQPMTNAVLLTIHPANTTPIPSLTAQSFITLNTQSVTTSSTTTCNTTTAGSNTNQNSSRRRSQDKKVSTIREGLMRTGDFVVSEEESQLELPVIWRIEGKSLLQRFEPSEQQNGLTVYVNTSSYSAWNPTVRQKYLGLDVRIMGCNRTRIVVEKIGLTSTKKDSRYLFSLVSIHSRTLIIPSSDSSQKNKETVVATSVTSPSNIADHVENFEVLIQTLISQALDSNFIAEIIKDNDTYFLSHLQVIDDICMKHRTKFISKIKWDNVMLKNFETYPLIQMHKQNDVGDLRCRSCLDNWSTKLLYLEGDSYDRDTLEKQSIQKEDNDINKKIKIAACENCTKKITLYSKLYHSKYNLFLRCKAKVETIQNSDFTKESDEILESCLQDVDWMKKMFEELESILNSCDNIE</sequence>
<feature type="compositionally biased region" description="Polar residues" evidence="1">
    <location>
        <begin position="152"/>
        <end position="167"/>
    </location>
</feature>
<dbReference type="OrthoDB" id="21499at2759"/>
<evidence type="ECO:0000313" key="4">
    <source>
        <dbReference type="Proteomes" id="UP000616769"/>
    </source>
</evidence>